<organism evidence="1 2">
    <name type="scientific">Xylaria bambusicola</name>
    <dbReference type="NCBI Taxonomy" id="326684"/>
    <lineage>
        <taxon>Eukaryota</taxon>
        <taxon>Fungi</taxon>
        <taxon>Dikarya</taxon>
        <taxon>Ascomycota</taxon>
        <taxon>Pezizomycotina</taxon>
        <taxon>Sordariomycetes</taxon>
        <taxon>Xylariomycetidae</taxon>
        <taxon>Xylariales</taxon>
        <taxon>Xylariaceae</taxon>
        <taxon>Xylaria</taxon>
    </lineage>
</organism>
<evidence type="ECO:0000313" key="2">
    <source>
        <dbReference type="Proteomes" id="UP001305414"/>
    </source>
</evidence>
<evidence type="ECO:0000313" key="1">
    <source>
        <dbReference type="EMBL" id="KAK5635993.1"/>
    </source>
</evidence>
<dbReference type="AlphaFoldDB" id="A0AAN7ZE85"/>
<accession>A0AAN7ZE85</accession>
<gene>
    <name evidence="1" type="ORF">RRF57_011705</name>
</gene>
<dbReference type="PANTHER" id="PTHR42085">
    <property type="entry name" value="F-BOX DOMAIN-CONTAINING PROTEIN"/>
    <property type="match status" value="1"/>
</dbReference>
<proteinExistence type="predicted"/>
<dbReference type="InterPro" id="IPR038883">
    <property type="entry name" value="AN11006-like"/>
</dbReference>
<dbReference type="Proteomes" id="UP001305414">
    <property type="component" value="Unassembled WGS sequence"/>
</dbReference>
<sequence length="583" mass="67348">MLRQQKLCEIWDCPRPEPKTILDLPKHVRRRIYLYCGLVTREKILLAPRTALSNPHGKYMPTDFNLFSTCRAIRNETTAIFFAENHFTIPYRHIDEGLKFIQRLPPKAISELSWLCVHLHTEPIGNSWPDLVDDYYPSIFTVWHPTPLSQYRIRLWRAVAGCLVSHSRPGTLNLHLVCHSLDEVVLAAVLEPLTKRLGVLRDFDFHPSNTVNMDNIPAAFTRKFKLPVTFKGQRQNCTKPFRYLDLPTEIQECILANTDLITPSREVYWDLDGKYSYRAGGTDGIYCSSDLHKGYEPQFCTSSHCRETSGVPGHRHRSRYGCCPQCWRPPRSLMAVNRAIREEALRVLWRYNRVIIYPWIGYRPTGSAEPLLEKQMQLCRFITTSQAPFLLCNLRSLELCLPNVAFDDPFDCSAESDQLSVSNTPTNHWQSAITELRDYADVDRLTITVNMMAHESFNNIHDREPIPIFYKCGPKSKSVLLFSLATHVRCLQPLQLLRHMKRFFVRLEPVYAAHQVLRYPTSHPDYASEIECILLNLRNAEVLLEKSVMGEDYDSELLGKGEEKPSNWVQNFLSAESEPTSTY</sequence>
<protein>
    <submittedName>
        <fullName evidence="1">Uncharacterized protein</fullName>
    </submittedName>
</protein>
<keyword evidence="2" id="KW-1185">Reference proteome</keyword>
<dbReference type="PANTHER" id="PTHR42085:SF2">
    <property type="entry name" value="F-BOX DOMAIN-CONTAINING PROTEIN"/>
    <property type="match status" value="1"/>
</dbReference>
<name>A0AAN7ZE85_9PEZI</name>
<reference evidence="1 2" key="1">
    <citation type="submission" date="2023-10" db="EMBL/GenBank/DDBJ databases">
        <title>Draft genome sequence of Xylaria bambusicola isolate GMP-LS, the root and basal stem rot pathogen of sugarcane in Indonesia.</title>
        <authorList>
            <person name="Selvaraj P."/>
            <person name="Muralishankar V."/>
            <person name="Muruganantham S."/>
            <person name="Sp S."/>
            <person name="Haryani S."/>
            <person name="Lau K.J.X."/>
            <person name="Naqvi N.I."/>
        </authorList>
    </citation>
    <scope>NUCLEOTIDE SEQUENCE [LARGE SCALE GENOMIC DNA]</scope>
    <source>
        <strain evidence="1">GMP-LS</strain>
    </source>
</reference>
<comment type="caution">
    <text evidence="1">The sequence shown here is derived from an EMBL/GenBank/DDBJ whole genome shotgun (WGS) entry which is preliminary data.</text>
</comment>
<dbReference type="EMBL" id="JAWHQM010000060">
    <property type="protein sequence ID" value="KAK5635993.1"/>
    <property type="molecule type" value="Genomic_DNA"/>
</dbReference>